<evidence type="ECO:0000256" key="12">
    <source>
        <dbReference type="ARBA" id="ARBA00023140"/>
    </source>
</evidence>
<keyword evidence="20" id="KW-1185">Reference proteome</keyword>
<dbReference type="CDD" id="cd19526">
    <property type="entry name" value="RecA-like_PEX1_r2"/>
    <property type="match status" value="1"/>
</dbReference>
<dbReference type="PROSITE" id="PS00674">
    <property type="entry name" value="AAA"/>
    <property type="match status" value="1"/>
</dbReference>
<keyword evidence="9" id="KW-0067">ATP-binding</keyword>
<dbReference type="CDD" id="cd00009">
    <property type="entry name" value="AAA"/>
    <property type="match status" value="1"/>
</dbReference>
<dbReference type="PANTHER" id="PTHR23077">
    <property type="entry name" value="AAA-FAMILY ATPASE"/>
    <property type="match status" value="1"/>
</dbReference>
<evidence type="ECO:0000256" key="2">
    <source>
        <dbReference type="ARBA" id="ARBA00006914"/>
    </source>
</evidence>
<evidence type="ECO:0000256" key="7">
    <source>
        <dbReference type="ARBA" id="ARBA00022741"/>
    </source>
</evidence>
<keyword evidence="5" id="KW-0962">Peroxisome biogenesis</keyword>
<dbReference type="Pfam" id="PF17862">
    <property type="entry name" value="AAA_lid_3"/>
    <property type="match status" value="1"/>
</dbReference>
<feature type="domain" description="AAA+ ATPase" evidence="18">
    <location>
        <begin position="712"/>
        <end position="848"/>
    </location>
</feature>
<evidence type="ECO:0000256" key="4">
    <source>
        <dbReference type="ARBA" id="ARBA00022490"/>
    </source>
</evidence>
<reference evidence="19" key="1">
    <citation type="submission" date="2022-01" db="EMBL/GenBank/DDBJ databases">
        <authorList>
            <person name="King R."/>
        </authorList>
    </citation>
    <scope>NUCLEOTIDE SEQUENCE</scope>
</reference>
<dbReference type="Pfam" id="PF09262">
    <property type="entry name" value="PEX-1N"/>
    <property type="match status" value="1"/>
</dbReference>
<dbReference type="EMBL" id="OV651825">
    <property type="protein sequence ID" value="CAH1102805.1"/>
    <property type="molecule type" value="Genomic_DNA"/>
</dbReference>
<evidence type="ECO:0000256" key="5">
    <source>
        <dbReference type="ARBA" id="ARBA00022593"/>
    </source>
</evidence>
<evidence type="ECO:0000256" key="1">
    <source>
        <dbReference type="ARBA" id="ARBA00004514"/>
    </source>
</evidence>
<dbReference type="SUPFAM" id="SSF54585">
    <property type="entry name" value="Cdc48 domain 2-like"/>
    <property type="match status" value="1"/>
</dbReference>
<dbReference type="InterPro" id="IPR003960">
    <property type="entry name" value="ATPase_AAA_CS"/>
</dbReference>
<proteinExistence type="inferred from homology"/>
<dbReference type="GO" id="GO:0016887">
    <property type="term" value="F:ATP hydrolysis activity"/>
    <property type="evidence" value="ECO:0007669"/>
    <property type="project" value="InterPro"/>
</dbReference>
<evidence type="ECO:0000313" key="20">
    <source>
        <dbReference type="Proteomes" id="UP001153636"/>
    </source>
</evidence>
<dbReference type="InterPro" id="IPR029067">
    <property type="entry name" value="CDC48_domain_2-like_sf"/>
</dbReference>
<dbReference type="GO" id="GO:0005829">
    <property type="term" value="C:cytosol"/>
    <property type="evidence" value="ECO:0007669"/>
    <property type="project" value="UniProtKB-SubCell"/>
</dbReference>
<evidence type="ECO:0000256" key="3">
    <source>
        <dbReference type="ARBA" id="ARBA00022448"/>
    </source>
</evidence>
<comment type="subcellular location">
    <subcellularLocation>
        <location evidence="1">Cytoplasm</location>
        <location evidence="1">Cytosol</location>
    </subcellularLocation>
    <subcellularLocation>
        <location evidence="15">Peroxisome membrane</location>
    </subcellularLocation>
</comment>
<keyword evidence="12" id="KW-0576">Peroxisome</keyword>
<gene>
    <name evidence="19" type="ORF">PSYICH_LOCUS4031</name>
</gene>
<sequence>MFERNLILKHLVLKDCFLYVNTNLKFLKTGTCVQLVDCENNVFYFSIANYSSELEDNTVGISSLLAKTLGIQDNVLCRVSQITPFPSVASLTIFPVNQNDYEVIEMLSDNIQETLLNQIRIVHSGQKFVIWIGNNISATVCAGNINPLSPGAIDFLTEVHIEPVVNKTAIISSSTKEIPNTIFNFKGWNFLNENVDIAGIKQLQEHLNSSSELIFRIIPLEKLPIKQYSLQSMQSYSIFLSRKNFSDDFCEKHFSTRIFSISLLTNDVFAKDLYVKLEFFEEIEDFDFDLRQELYIGEEILNFLDCELGSRVILKSIQKYPIVNEIQINTNKNYSTDVLETFKFYLARGSDHNFVLNSGIPIDIGKNVICSLKFLPDEPRFCVVDDNLVRNCKYAINIENVVKENIRKQNSKHNNFPQNISNYKDLICDGINIFSAVDRMENVLITGKPGTGKSTVLKQIAEQLQNYPNFIFIKQVSCKTIKGKTMDSLAKFFSTVFSELLLHKPSVLILDDLHILCENVQGDEVAPNYIYFSRVSEMLHNFFQSFSHLKKIGILASSESVQKLNKNIYSSRGSHLFKNIYGIKDLMKADRISALKHLFKDFKIDEVDFNELSIKTEGFVIQDLVDFADKTVFEIYKNEPEEHNSLLLRNVYLEKALKNTIVISLQNVQLHSPGEKDFSSIGGLDNIKNVLVENLLWPGKYPNIFAGAPLRLQSGLLLYGPPGSGKTVLAAAAAKQCGMRLISVKGPELLSKYIGASEQAVRDIFQKAQSARPCILFFDEFDSLAPKRGHDNTGVTDRVVNQLLTQLDGVESLTGVCVLAATSRPDLLDSALLRPGRLDKQLLCPLPNEGERLEILKILSSNLNLENDVVLEKIAAETEHYSGADLQSLLYTAHMLTIDYSFENEQVLTQDSIITQNHLEESLQKTKPSLSSKEREKYERIYAKFQTGSSLEDLKTGTRATLA</sequence>
<evidence type="ECO:0000313" key="19">
    <source>
        <dbReference type="EMBL" id="CAH1102805.1"/>
    </source>
</evidence>
<evidence type="ECO:0000256" key="14">
    <source>
        <dbReference type="ARBA" id="ARBA00034532"/>
    </source>
</evidence>
<dbReference type="GO" id="GO:0016558">
    <property type="term" value="P:protein import into peroxisome matrix"/>
    <property type="evidence" value="ECO:0007669"/>
    <property type="project" value="TreeGrafter"/>
</dbReference>
<keyword evidence="10" id="KW-0653">Protein transport</keyword>
<name>A0A9P0CN11_9CUCU</name>
<evidence type="ECO:0000256" key="6">
    <source>
        <dbReference type="ARBA" id="ARBA00022737"/>
    </source>
</evidence>
<dbReference type="Gene3D" id="1.10.8.60">
    <property type="match status" value="2"/>
</dbReference>
<organism evidence="19 20">
    <name type="scientific">Psylliodes chrysocephalus</name>
    <dbReference type="NCBI Taxonomy" id="3402493"/>
    <lineage>
        <taxon>Eukaryota</taxon>
        <taxon>Metazoa</taxon>
        <taxon>Ecdysozoa</taxon>
        <taxon>Arthropoda</taxon>
        <taxon>Hexapoda</taxon>
        <taxon>Insecta</taxon>
        <taxon>Pterygota</taxon>
        <taxon>Neoptera</taxon>
        <taxon>Endopterygota</taxon>
        <taxon>Coleoptera</taxon>
        <taxon>Polyphaga</taxon>
        <taxon>Cucujiformia</taxon>
        <taxon>Chrysomeloidea</taxon>
        <taxon>Chrysomelidae</taxon>
        <taxon>Galerucinae</taxon>
        <taxon>Alticini</taxon>
        <taxon>Psylliodes</taxon>
    </lineage>
</organism>
<keyword evidence="4" id="KW-0963">Cytoplasm</keyword>
<accession>A0A9P0CN11</accession>
<evidence type="ECO:0000256" key="11">
    <source>
        <dbReference type="ARBA" id="ARBA00023136"/>
    </source>
</evidence>
<dbReference type="InterPro" id="IPR027417">
    <property type="entry name" value="P-loop_NTPase"/>
</dbReference>
<dbReference type="FunFam" id="3.40.50.300:FF:000149">
    <property type="entry name" value="Nuclear valosin-containing protein-like"/>
    <property type="match status" value="1"/>
</dbReference>
<keyword evidence="7" id="KW-0547">Nucleotide-binding</keyword>
<evidence type="ECO:0000256" key="9">
    <source>
        <dbReference type="ARBA" id="ARBA00022840"/>
    </source>
</evidence>
<dbReference type="InterPro" id="IPR050168">
    <property type="entry name" value="AAA_ATPase_domain"/>
</dbReference>
<dbReference type="GO" id="GO:0005778">
    <property type="term" value="C:peroxisomal membrane"/>
    <property type="evidence" value="ECO:0007669"/>
    <property type="project" value="UniProtKB-SubCell"/>
</dbReference>
<evidence type="ECO:0000256" key="15">
    <source>
        <dbReference type="ARBA" id="ARBA00046271"/>
    </source>
</evidence>
<keyword evidence="6" id="KW-0677">Repeat</keyword>
<keyword evidence="8" id="KW-0378">Hydrolase</keyword>
<evidence type="ECO:0000256" key="13">
    <source>
        <dbReference type="ARBA" id="ARBA00032509"/>
    </source>
</evidence>
<comment type="subunit">
    <text evidence="17">Interacts with PEX6; forming the PEX1-PEX6 AAA ATPase complex, which is composed of a heterohexamer formed by a trimer of PEX1-PEX6 dimers.</text>
</comment>
<comment type="similarity">
    <text evidence="2">Belongs to the AAA ATPase family.</text>
</comment>
<dbReference type="InterPro" id="IPR003959">
    <property type="entry name" value="ATPase_AAA_core"/>
</dbReference>
<dbReference type="FunFam" id="1.10.8.60:FF:000105">
    <property type="entry name" value="PeRoXisome assembly factor"/>
    <property type="match status" value="1"/>
</dbReference>
<feature type="domain" description="AAA+ ATPase" evidence="18">
    <location>
        <begin position="439"/>
        <end position="608"/>
    </location>
</feature>
<keyword evidence="3" id="KW-0813">Transport</keyword>
<dbReference type="Gene3D" id="3.10.330.10">
    <property type="match status" value="1"/>
</dbReference>
<dbReference type="InterPro" id="IPR003593">
    <property type="entry name" value="AAA+_ATPase"/>
</dbReference>
<evidence type="ECO:0000256" key="8">
    <source>
        <dbReference type="ARBA" id="ARBA00022801"/>
    </source>
</evidence>
<comment type="catalytic activity">
    <reaction evidence="16">
        <text>ATP + H2O = ADP + phosphate + H(+)</text>
        <dbReference type="Rhea" id="RHEA:13065"/>
        <dbReference type="ChEBI" id="CHEBI:15377"/>
        <dbReference type="ChEBI" id="CHEBI:15378"/>
        <dbReference type="ChEBI" id="CHEBI:30616"/>
        <dbReference type="ChEBI" id="CHEBI:43474"/>
        <dbReference type="ChEBI" id="CHEBI:456216"/>
    </reaction>
    <physiologicalReaction direction="left-to-right" evidence="16">
        <dbReference type="Rhea" id="RHEA:13066"/>
    </physiologicalReaction>
</comment>
<dbReference type="InterPro" id="IPR041569">
    <property type="entry name" value="AAA_lid_3"/>
</dbReference>
<evidence type="ECO:0000256" key="17">
    <source>
        <dbReference type="ARBA" id="ARBA00064205"/>
    </source>
</evidence>
<protein>
    <recommendedName>
        <fullName evidence="14">Peroxisomal ATPase PEX1</fullName>
    </recommendedName>
    <alternativeName>
        <fullName evidence="13">Peroxin-1</fullName>
    </alternativeName>
</protein>
<dbReference type="Proteomes" id="UP001153636">
    <property type="component" value="Chromosome 13"/>
</dbReference>
<dbReference type="Gene3D" id="3.40.50.300">
    <property type="entry name" value="P-loop containing nucleotide triphosphate hydrolases"/>
    <property type="match status" value="2"/>
</dbReference>
<evidence type="ECO:0000259" key="18">
    <source>
        <dbReference type="SMART" id="SM00382"/>
    </source>
</evidence>
<evidence type="ECO:0000256" key="16">
    <source>
        <dbReference type="ARBA" id="ARBA00048778"/>
    </source>
</evidence>
<dbReference type="SUPFAM" id="SSF52540">
    <property type="entry name" value="P-loop containing nucleoside triphosphate hydrolases"/>
    <property type="match status" value="2"/>
</dbReference>
<dbReference type="AlphaFoldDB" id="A0A9P0CN11"/>
<keyword evidence="11" id="KW-0472">Membrane</keyword>
<dbReference type="GO" id="GO:0005524">
    <property type="term" value="F:ATP binding"/>
    <property type="evidence" value="ECO:0007669"/>
    <property type="project" value="UniProtKB-KW"/>
</dbReference>
<dbReference type="PANTHER" id="PTHR23077:SF12">
    <property type="entry name" value="PEROXISOMAL ATPASE PEX1"/>
    <property type="match status" value="1"/>
</dbReference>
<dbReference type="SMART" id="SM00382">
    <property type="entry name" value="AAA"/>
    <property type="match status" value="2"/>
</dbReference>
<evidence type="ECO:0000256" key="10">
    <source>
        <dbReference type="ARBA" id="ARBA00022927"/>
    </source>
</evidence>
<dbReference type="OrthoDB" id="8173462at2759"/>
<dbReference type="Pfam" id="PF00004">
    <property type="entry name" value="AAA"/>
    <property type="match status" value="2"/>
</dbReference>
<dbReference type="InterPro" id="IPR015342">
    <property type="entry name" value="PEX1-N_C-lobe"/>
</dbReference>